<protein>
    <recommendedName>
        <fullName evidence="4">DUF1534 domain-containing protein</fullName>
    </recommendedName>
</protein>
<reference evidence="3" key="1">
    <citation type="submission" date="2018-10" db="EMBL/GenBank/DDBJ databases">
        <title>FDA dAtabase for Regulatory Grade micrObial Sequences (FDA-ARGOS): Supporting development and validation of Infectious Disease Dx tests.</title>
        <authorList>
            <person name="Minogue T."/>
            <person name="Wolcott M."/>
            <person name="Wasieloski L."/>
            <person name="Aguilar W."/>
            <person name="Moore D."/>
            <person name="Jaissle J."/>
            <person name="Tallon L."/>
            <person name="Sadzewicz L."/>
            <person name="Zhao X."/>
            <person name="Vavikolanu K."/>
            <person name="Mehta A."/>
            <person name="Aluvathingal J."/>
            <person name="Nadendla S."/>
            <person name="Yan Y."/>
            <person name="Sichtig H."/>
        </authorList>
    </citation>
    <scope>NUCLEOTIDE SEQUENCE [LARGE SCALE GENOMIC DNA]</scope>
    <source>
        <strain evidence="3">FDAARGOS_588</strain>
    </source>
</reference>
<evidence type="ECO:0000256" key="1">
    <source>
        <dbReference type="SAM" id="MobiDB-lite"/>
    </source>
</evidence>
<evidence type="ECO:0008006" key="4">
    <source>
        <dbReference type="Google" id="ProtNLM"/>
    </source>
</evidence>
<dbReference type="EMBL" id="RKJW01000001">
    <property type="protein sequence ID" value="RPA29605.2"/>
    <property type="molecule type" value="Genomic_DNA"/>
</dbReference>
<dbReference type="AlphaFoldDB" id="A0AAX1XG40"/>
<gene>
    <name evidence="2" type="ORF">EGT70_08765</name>
</gene>
<accession>A0AAX1XG40</accession>
<comment type="caution">
    <text evidence="2">The sequence shown here is derived from an EMBL/GenBank/DDBJ whole genome shotgun (WGS) entry which is preliminary data.</text>
</comment>
<evidence type="ECO:0000313" key="3">
    <source>
        <dbReference type="Proteomes" id="UP000269379"/>
    </source>
</evidence>
<proteinExistence type="predicted"/>
<evidence type="ECO:0000313" key="2">
    <source>
        <dbReference type="EMBL" id="RPA29605.2"/>
    </source>
</evidence>
<sequence>MRRFDFSLRTRGNPKQLKRRPASSAMPARVDSCSYRTPSPLMPTHERAFCWSAHSPRDAHGGDALENG</sequence>
<dbReference type="Proteomes" id="UP000269379">
    <property type="component" value="Unassembled WGS sequence"/>
</dbReference>
<name>A0AAX1XG40_BURML</name>
<organism evidence="2 3">
    <name type="scientific">Burkholderia mallei</name>
    <name type="common">Pseudomonas mallei</name>
    <dbReference type="NCBI Taxonomy" id="13373"/>
    <lineage>
        <taxon>Bacteria</taxon>
        <taxon>Pseudomonadati</taxon>
        <taxon>Pseudomonadota</taxon>
        <taxon>Betaproteobacteria</taxon>
        <taxon>Burkholderiales</taxon>
        <taxon>Burkholderiaceae</taxon>
        <taxon>Burkholderia</taxon>
        <taxon>pseudomallei group</taxon>
    </lineage>
</organism>
<feature type="region of interest" description="Disordered" evidence="1">
    <location>
        <begin position="1"/>
        <end position="31"/>
    </location>
</feature>